<evidence type="ECO:0000259" key="4">
    <source>
        <dbReference type="PROSITE" id="PS01124"/>
    </source>
</evidence>
<dbReference type="Pfam" id="PF12833">
    <property type="entry name" value="HTH_18"/>
    <property type="match status" value="1"/>
</dbReference>
<evidence type="ECO:0000256" key="2">
    <source>
        <dbReference type="ARBA" id="ARBA00023125"/>
    </source>
</evidence>
<dbReference type="PANTHER" id="PTHR46796">
    <property type="entry name" value="HTH-TYPE TRANSCRIPTIONAL ACTIVATOR RHAS-RELATED"/>
    <property type="match status" value="1"/>
</dbReference>
<evidence type="ECO:0000313" key="6">
    <source>
        <dbReference type="Proteomes" id="UP000316291"/>
    </source>
</evidence>
<keyword evidence="6" id="KW-1185">Reference proteome</keyword>
<evidence type="ECO:0000256" key="3">
    <source>
        <dbReference type="ARBA" id="ARBA00023163"/>
    </source>
</evidence>
<dbReference type="InterPro" id="IPR050204">
    <property type="entry name" value="AraC_XylS_family_regulators"/>
</dbReference>
<dbReference type="Pfam" id="PF14525">
    <property type="entry name" value="AraC_binding_2"/>
    <property type="match status" value="1"/>
</dbReference>
<dbReference type="SUPFAM" id="SSF46689">
    <property type="entry name" value="Homeodomain-like"/>
    <property type="match status" value="1"/>
</dbReference>
<organism evidence="5 6">
    <name type="scientific">Bradyrhizobium huanghuaihaiense</name>
    <dbReference type="NCBI Taxonomy" id="990078"/>
    <lineage>
        <taxon>Bacteria</taxon>
        <taxon>Pseudomonadati</taxon>
        <taxon>Pseudomonadota</taxon>
        <taxon>Alphaproteobacteria</taxon>
        <taxon>Hyphomicrobiales</taxon>
        <taxon>Nitrobacteraceae</taxon>
        <taxon>Bradyrhizobium</taxon>
    </lineage>
</organism>
<comment type="caution">
    <text evidence="5">The sequence shown here is derived from an EMBL/GenBank/DDBJ whole genome shotgun (WGS) entry which is preliminary data.</text>
</comment>
<dbReference type="RefSeq" id="WP_018646233.1">
    <property type="nucleotide sequence ID" value="NZ_VLLA01000008.1"/>
</dbReference>
<dbReference type="GO" id="GO:0043565">
    <property type="term" value="F:sequence-specific DNA binding"/>
    <property type="evidence" value="ECO:0007669"/>
    <property type="project" value="InterPro"/>
</dbReference>
<gene>
    <name evidence="5" type="ORF">IQ16_03563</name>
</gene>
<dbReference type="EMBL" id="VLLA01000008">
    <property type="protein sequence ID" value="TWI70391.1"/>
    <property type="molecule type" value="Genomic_DNA"/>
</dbReference>
<proteinExistence type="predicted"/>
<protein>
    <submittedName>
        <fullName evidence="5">AraC-like DNA-binding protein</fullName>
    </submittedName>
</protein>
<dbReference type="PRINTS" id="PR00032">
    <property type="entry name" value="HTHARAC"/>
</dbReference>
<accession>A0A562RMV5</accession>
<dbReference type="Gene3D" id="1.10.10.60">
    <property type="entry name" value="Homeodomain-like"/>
    <property type="match status" value="1"/>
</dbReference>
<dbReference type="InterPro" id="IPR035418">
    <property type="entry name" value="AraC-bd_2"/>
</dbReference>
<keyword evidence="1" id="KW-0805">Transcription regulation</keyword>
<dbReference type="PROSITE" id="PS01124">
    <property type="entry name" value="HTH_ARAC_FAMILY_2"/>
    <property type="match status" value="1"/>
</dbReference>
<dbReference type="SMART" id="SM00342">
    <property type="entry name" value="HTH_ARAC"/>
    <property type="match status" value="1"/>
</dbReference>
<dbReference type="PANTHER" id="PTHR46796:SF6">
    <property type="entry name" value="ARAC SUBFAMILY"/>
    <property type="match status" value="1"/>
</dbReference>
<feature type="domain" description="HTH araC/xylS-type" evidence="4">
    <location>
        <begin position="213"/>
        <end position="314"/>
    </location>
</feature>
<dbReference type="InterPro" id="IPR009057">
    <property type="entry name" value="Homeodomain-like_sf"/>
</dbReference>
<dbReference type="InterPro" id="IPR018060">
    <property type="entry name" value="HTH_AraC"/>
</dbReference>
<dbReference type="AlphaFoldDB" id="A0A562RMV5"/>
<reference evidence="5 6" key="1">
    <citation type="journal article" date="2015" name="Stand. Genomic Sci.">
        <title>Genomic Encyclopedia of Bacterial and Archaeal Type Strains, Phase III: the genomes of soil and plant-associated and newly described type strains.</title>
        <authorList>
            <person name="Whitman W.B."/>
            <person name="Woyke T."/>
            <person name="Klenk H.P."/>
            <person name="Zhou Y."/>
            <person name="Lilburn T.G."/>
            <person name="Beck B.J."/>
            <person name="De Vos P."/>
            <person name="Vandamme P."/>
            <person name="Eisen J.A."/>
            <person name="Garrity G."/>
            <person name="Hugenholtz P."/>
            <person name="Kyrpides N.C."/>
        </authorList>
    </citation>
    <scope>NUCLEOTIDE SEQUENCE [LARGE SCALE GENOMIC DNA]</scope>
    <source>
        <strain evidence="5 6">CGMCC 1.10948</strain>
    </source>
</reference>
<evidence type="ECO:0000313" key="5">
    <source>
        <dbReference type="EMBL" id="TWI70391.1"/>
    </source>
</evidence>
<keyword evidence="2 5" id="KW-0238">DNA-binding</keyword>
<keyword evidence="3" id="KW-0804">Transcription</keyword>
<dbReference type="GO" id="GO:0003700">
    <property type="term" value="F:DNA-binding transcription factor activity"/>
    <property type="evidence" value="ECO:0007669"/>
    <property type="project" value="InterPro"/>
</dbReference>
<dbReference type="Proteomes" id="UP000316291">
    <property type="component" value="Unassembled WGS sequence"/>
</dbReference>
<dbReference type="InterPro" id="IPR020449">
    <property type="entry name" value="Tscrpt_reg_AraC-type_HTH"/>
</dbReference>
<sequence length="318" mass="35395">MRTIFTTKDVHPRDRFEYWHSVACKEIVEHDSFPTSRVRFEAEIEVGSVGTLDLVAFENTPLRVEHTHAHISRRSSDQLFFCREASGSVSMEQDGRQITLHPGDMTLLDPALPYSATFSGGSRTLVLKLPRRELQARLGNPRSMLTRRIQLDATDDALTSSFSTALPGLAGLVRPVCGQLAANFMLDLVALSLAKAAESTTLRVSSTKAMAILEIRATIKSRLADPELDAQSVADAVGLSVRYINKILASQDTSIARLILRERLERCRQALEDPVQPYRSLSEVAFGWGFSDLTHFGRCFKKAYGISPSEYQLSHRKT</sequence>
<evidence type="ECO:0000256" key="1">
    <source>
        <dbReference type="ARBA" id="ARBA00023015"/>
    </source>
</evidence>
<name>A0A562RMV5_9BRAD</name>